<evidence type="ECO:0000256" key="1">
    <source>
        <dbReference type="SAM" id="Phobius"/>
    </source>
</evidence>
<keyword evidence="1" id="KW-0472">Membrane</keyword>
<gene>
    <name evidence="2" type="ORF">M514_22817</name>
</gene>
<organism evidence="2">
    <name type="scientific">Trichuris suis</name>
    <name type="common">pig whipworm</name>
    <dbReference type="NCBI Taxonomy" id="68888"/>
    <lineage>
        <taxon>Eukaryota</taxon>
        <taxon>Metazoa</taxon>
        <taxon>Ecdysozoa</taxon>
        <taxon>Nematoda</taxon>
        <taxon>Enoplea</taxon>
        <taxon>Dorylaimia</taxon>
        <taxon>Trichinellida</taxon>
        <taxon>Trichuridae</taxon>
        <taxon>Trichuris</taxon>
    </lineage>
</organism>
<dbReference type="AlphaFoldDB" id="A0A085N672"/>
<name>A0A085N672_9BILA</name>
<sequence length="154" mass="17439">MASNGLVSAYAARLILWCTLALLGYGSLTNLHVMQFCFVTMAIACFCFYRVMELYKLKVQEILDIALVLEHHSPDYFSEAPDRSFDQHSDYLDDECQCSVEDKSIGVEDDSLLCVEHFMPLSFEVSLWNDNFGWNLQPSSAYRGAVPPLYAENG</sequence>
<reference evidence="2" key="1">
    <citation type="journal article" date="2014" name="Nat. Genet.">
        <title>Genome and transcriptome of the porcine whipworm Trichuris suis.</title>
        <authorList>
            <person name="Jex A.R."/>
            <person name="Nejsum P."/>
            <person name="Schwarz E.M."/>
            <person name="Hu L."/>
            <person name="Young N.D."/>
            <person name="Hall R.S."/>
            <person name="Korhonen P.K."/>
            <person name="Liao S."/>
            <person name="Thamsborg S."/>
            <person name="Xia J."/>
            <person name="Xu P."/>
            <person name="Wang S."/>
            <person name="Scheerlinck J.P."/>
            <person name="Hofmann A."/>
            <person name="Sternberg P.W."/>
            <person name="Wang J."/>
            <person name="Gasser R.B."/>
        </authorList>
    </citation>
    <scope>NUCLEOTIDE SEQUENCE [LARGE SCALE GENOMIC DNA]</scope>
    <source>
        <strain evidence="2">DCEP-RM93F</strain>
    </source>
</reference>
<feature type="transmembrane region" description="Helical" evidence="1">
    <location>
        <begin position="7"/>
        <end position="27"/>
    </location>
</feature>
<dbReference type="EMBL" id="KL367546">
    <property type="protein sequence ID" value="KFD64968.1"/>
    <property type="molecule type" value="Genomic_DNA"/>
</dbReference>
<feature type="transmembrane region" description="Helical" evidence="1">
    <location>
        <begin position="33"/>
        <end position="52"/>
    </location>
</feature>
<dbReference type="Proteomes" id="UP000030758">
    <property type="component" value="Unassembled WGS sequence"/>
</dbReference>
<keyword evidence="1" id="KW-1133">Transmembrane helix</keyword>
<accession>A0A085N672</accession>
<proteinExistence type="predicted"/>
<protein>
    <submittedName>
        <fullName evidence="2">Uncharacterized protein</fullName>
    </submittedName>
</protein>
<keyword evidence="1" id="KW-0812">Transmembrane</keyword>
<evidence type="ECO:0000313" key="2">
    <source>
        <dbReference type="EMBL" id="KFD64968.1"/>
    </source>
</evidence>